<reference evidence="1" key="1">
    <citation type="submission" date="2023-10" db="EMBL/GenBank/DDBJ databases">
        <title>Amphibacter perezi, gen. nov., sp. nov. a novel taxa of the family Comamonadaceae, class Betaproteobacteria isolated from the skin microbiota of Pelophylax perezi from different populations.</title>
        <authorList>
            <person name="Costa S."/>
            <person name="Proenca D.N."/>
            <person name="Lopes I."/>
            <person name="Morais P.V."/>
        </authorList>
    </citation>
    <scope>NUCLEOTIDE SEQUENCE</scope>
    <source>
        <strain evidence="1">SL12-8</strain>
    </source>
</reference>
<proteinExistence type="predicted"/>
<dbReference type="Proteomes" id="UP001364695">
    <property type="component" value="Unassembled WGS sequence"/>
</dbReference>
<protein>
    <submittedName>
        <fullName evidence="1">FAD-linked oxidase C-terminal domain-containing protein</fullName>
    </submittedName>
</protein>
<evidence type="ECO:0000313" key="2">
    <source>
        <dbReference type="Proteomes" id="UP001364695"/>
    </source>
</evidence>
<keyword evidence="2" id="KW-1185">Reference proteome</keyword>
<name>A0ACC6P0K7_9BURK</name>
<evidence type="ECO:0000313" key="1">
    <source>
        <dbReference type="EMBL" id="MEJ7137720.1"/>
    </source>
</evidence>
<comment type="caution">
    <text evidence="1">The sequence shown here is derived from an EMBL/GenBank/DDBJ whole genome shotgun (WGS) entry which is preliminary data.</text>
</comment>
<organism evidence="1 2">
    <name type="scientific">Amphibiibacter pelophylacis</name>
    <dbReference type="NCBI Taxonomy" id="1799477"/>
    <lineage>
        <taxon>Bacteria</taxon>
        <taxon>Pseudomonadati</taxon>
        <taxon>Pseudomonadota</taxon>
        <taxon>Betaproteobacteria</taxon>
        <taxon>Burkholderiales</taxon>
        <taxon>Sphaerotilaceae</taxon>
        <taxon>Amphibiibacter</taxon>
    </lineage>
</organism>
<gene>
    <name evidence="1" type="ORF">RV045_04640</name>
</gene>
<sequence>MTETAATAPALPAADSSRASPHADAAVLAGDERAQRQKQIVKALAAVLPAHALLASTTATTAFENDGLTLFRQPPLAVALPETEAQVQAVLKVCSKLDVPVVARGAGTGLSGGATPHGNGVVLSLAKFRRIVGIDAQARTATVQCGVRNVSISQAAAAHGLFYAPDPSSQLACTIGGNIAENAGGVHCLKYGLTLHNVMQVRGYTIDGEPITLGSLALDAPGFDLLPLIVGSEGLLMVIVEATVRLLPRPAEARCLLASFHTVRQAGDAVAAIIAQGIIPAGLEMMDQAMTAAVDDFVQVGYDRRAAAILLCESDGSTDEVDDEIERMTQVLQDNGAYRIVASSSEAQRLQFWKGRKNAFPASGRISPDYICMDSTIPRHRLADMLEAIAAMQERYQLRCSNVFHAGDGNLHPLILFDGSDPDQLLRAQAFGDEILHLSVAMGGTVTGEHGVGLEKLGAMCAQFDADTLAQMHAIKRAFDEPGLLNPGKAVPTLSRCAEAGRMHVTGGALPHPELERF</sequence>
<dbReference type="EMBL" id="JAWDIE010000005">
    <property type="protein sequence ID" value="MEJ7137720.1"/>
    <property type="molecule type" value="Genomic_DNA"/>
</dbReference>
<accession>A0ACC6P0K7</accession>